<dbReference type="Proteomes" id="UP000262072">
    <property type="component" value="Unassembled WGS sequence"/>
</dbReference>
<feature type="domain" description="ABC3 transporter permease C-terminal" evidence="8">
    <location>
        <begin position="281"/>
        <end position="393"/>
    </location>
</feature>
<dbReference type="GO" id="GO:0005886">
    <property type="term" value="C:plasma membrane"/>
    <property type="evidence" value="ECO:0007669"/>
    <property type="project" value="UniProtKB-SubCell"/>
</dbReference>
<evidence type="ECO:0000256" key="1">
    <source>
        <dbReference type="ARBA" id="ARBA00004651"/>
    </source>
</evidence>
<evidence type="ECO:0000256" key="7">
    <source>
        <dbReference type="SAM" id="Phobius"/>
    </source>
</evidence>
<evidence type="ECO:0000313" key="11">
    <source>
        <dbReference type="Proteomes" id="UP000262072"/>
    </source>
</evidence>
<comment type="subcellular location">
    <subcellularLocation>
        <location evidence="1">Cell membrane</location>
        <topology evidence="1">Multi-pass membrane protein</topology>
    </subcellularLocation>
</comment>
<feature type="domain" description="MacB-like periplasmic core" evidence="9">
    <location>
        <begin position="21"/>
        <end position="240"/>
    </location>
</feature>
<evidence type="ECO:0000256" key="4">
    <source>
        <dbReference type="ARBA" id="ARBA00022989"/>
    </source>
</evidence>
<protein>
    <submittedName>
        <fullName evidence="10">Abc transporter permease protein domain</fullName>
    </submittedName>
</protein>
<gene>
    <name evidence="10" type="ORF">TART1_1026</name>
</gene>
<organism evidence="10 11">
    <name type="scientific">Trichococcus shcherbakoviae</name>
    <dbReference type="NCBI Taxonomy" id="2094020"/>
    <lineage>
        <taxon>Bacteria</taxon>
        <taxon>Bacillati</taxon>
        <taxon>Bacillota</taxon>
        <taxon>Bacilli</taxon>
        <taxon>Lactobacillales</taxon>
        <taxon>Carnobacteriaceae</taxon>
        <taxon>Trichococcus</taxon>
    </lineage>
</organism>
<feature type="transmembrane region" description="Helical" evidence="7">
    <location>
        <begin position="21"/>
        <end position="45"/>
    </location>
</feature>
<name>A0A383TD99_9LACT</name>
<dbReference type="PANTHER" id="PTHR30572:SF4">
    <property type="entry name" value="ABC TRANSPORTER PERMEASE YTRF"/>
    <property type="match status" value="1"/>
</dbReference>
<keyword evidence="2" id="KW-1003">Cell membrane</keyword>
<dbReference type="EMBL" id="UNRR01000014">
    <property type="protein sequence ID" value="SYZ78243.1"/>
    <property type="molecule type" value="Genomic_DNA"/>
</dbReference>
<dbReference type="Pfam" id="PF12704">
    <property type="entry name" value="MacB_PCD"/>
    <property type="match status" value="1"/>
</dbReference>
<dbReference type="GO" id="GO:0022857">
    <property type="term" value="F:transmembrane transporter activity"/>
    <property type="evidence" value="ECO:0007669"/>
    <property type="project" value="TreeGrafter"/>
</dbReference>
<dbReference type="OrthoDB" id="9770036at2"/>
<keyword evidence="3 7" id="KW-0812">Transmembrane</keyword>
<dbReference type="Pfam" id="PF02687">
    <property type="entry name" value="FtsX"/>
    <property type="match status" value="1"/>
</dbReference>
<evidence type="ECO:0000256" key="6">
    <source>
        <dbReference type="ARBA" id="ARBA00038076"/>
    </source>
</evidence>
<dbReference type="InterPro" id="IPR025857">
    <property type="entry name" value="MacB_PCD"/>
</dbReference>
<evidence type="ECO:0000313" key="10">
    <source>
        <dbReference type="EMBL" id="SYZ78243.1"/>
    </source>
</evidence>
<dbReference type="AlphaFoldDB" id="A0A383TD99"/>
<feature type="transmembrane region" description="Helical" evidence="7">
    <location>
        <begin position="368"/>
        <end position="390"/>
    </location>
</feature>
<feature type="transmembrane region" description="Helical" evidence="7">
    <location>
        <begin position="277"/>
        <end position="302"/>
    </location>
</feature>
<evidence type="ECO:0000259" key="8">
    <source>
        <dbReference type="Pfam" id="PF02687"/>
    </source>
</evidence>
<sequence>MNVYVNWRTATKAILKNRKRSLLTIFGIVIGIASVITILSIGHGFEKETLKNLTNGETDEVTIQVNYAPSNDSLSYSSLDYFTDVDIATVKQVEGVKSANYPDPDYSNIYKGIYIKGKKQNKQVSLINDLGKDPIIGRQLTAYENETLDKVAMIDSVTAEEMYGSAENALDRGIELEGHLFKIIGIYQGTESESLFSMPESNIQIPKKTYLHYFNDTAEKSSLTVTLEKGVSPSSVTTDVIEQLKEKGAMKAFGEYQVFDTALLTDGISKILRTITVFISAVAGISLFIAGVGVMNMMYISVSERTKEIGIRRALGATQNSIRMQFLLEGVTLTLFGGIVGYIVGISLAYIIGSIIDIPISIEFSTVFLAISVSTGIGLIFSVMPASAAAKKDLIETLR</sequence>
<dbReference type="InterPro" id="IPR003838">
    <property type="entry name" value="ABC3_permease_C"/>
</dbReference>
<comment type="similarity">
    <text evidence="6">Belongs to the ABC-4 integral membrane protein family.</text>
</comment>
<feature type="transmembrane region" description="Helical" evidence="7">
    <location>
        <begin position="333"/>
        <end position="356"/>
    </location>
</feature>
<evidence type="ECO:0000256" key="3">
    <source>
        <dbReference type="ARBA" id="ARBA00022692"/>
    </source>
</evidence>
<keyword evidence="4 7" id="KW-1133">Transmembrane helix</keyword>
<evidence type="ECO:0000256" key="5">
    <source>
        <dbReference type="ARBA" id="ARBA00023136"/>
    </source>
</evidence>
<dbReference type="InterPro" id="IPR050250">
    <property type="entry name" value="Macrolide_Exporter_MacB"/>
</dbReference>
<accession>A0A383TD99</accession>
<dbReference type="RefSeq" id="WP_119092858.1">
    <property type="nucleotide sequence ID" value="NZ_UNRR01000014.1"/>
</dbReference>
<dbReference type="PANTHER" id="PTHR30572">
    <property type="entry name" value="MEMBRANE COMPONENT OF TRANSPORTER-RELATED"/>
    <property type="match status" value="1"/>
</dbReference>
<reference evidence="11" key="1">
    <citation type="submission" date="2018-05" db="EMBL/GenBank/DDBJ databases">
        <authorList>
            <person name="Strepis N."/>
        </authorList>
    </citation>
    <scope>NUCLEOTIDE SEQUENCE [LARGE SCALE GENOMIC DNA]</scope>
</reference>
<keyword evidence="5 7" id="KW-0472">Membrane</keyword>
<evidence type="ECO:0000259" key="9">
    <source>
        <dbReference type="Pfam" id="PF12704"/>
    </source>
</evidence>
<evidence type="ECO:0000256" key="2">
    <source>
        <dbReference type="ARBA" id="ARBA00022475"/>
    </source>
</evidence>
<proteinExistence type="inferred from homology"/>